<evidence type="ECO:0000256" key="2">
    <source>
        <dbReference type="ARBA" id="ARBA00022490"/>
    </source>
</evidence>
<keyword evidence="2" id="KW-0963">Cytoplasm</keyword>
<dbReference type="InterPro" id="IPR032675">
    <property type="entry name" value="LRR_dom_sf"/>
</dbReference>
<dbReference type="InterPro" id="IPR003591">
    <property type="entry name" value="Leu-rich_rpt_typical-subtyp"/>
</dbReference>
<keyword evidence="3" id="KW-0433">Leucine-rich repeat</keyword>
<dbReference type="PROSITE" id="PS51450">
    <property type="entry name" value="LRR"/>
    <property type="match status" value="3"/>
</dbReference>
<feature type="compositionally biased region" description="Low complexity" evidence="5">
    <location>
        <begin position="677"/>
        <end position="690"/>
    </location>
</feature>
<evidence type="ECO:0000313" key="7">
    <source>
        <dbReference type="WBParaSite" id="maker-uti_cns_0003051-snap-gene-0.6-mRNA-1"/>
    </source>
</evidence>
<sequence>MGSSSSSQHVKCSEEDLLIQLAKCFTKNASSLGPSSCLVLDTPVCARILRCLPRQSQLLLADAEDDEFVSVSSVSSANHAQPAGLTATGASTTEHAKIVEIAIGKAENLELVHNDATIEGQLDLARFHSLVRLRLKSVPMHLLLNLSERRDALRSLDVDSCAATLMSVIELCAGDRTTGAEWPRLRHLRFSGCRLRHLDLSVRYLVALTHLDLSYNQLVRVDELQHLKSLQSLNLSFNRLHRLPSLASLRNLRRIRLAYNFLESLVGLEDLRRLEVLDASNNVICHLALIGDLRRLSRLLSLDLRGNPAATAPDHRAQLLPLLNSREPKRLVLNGRRLTSVHVDADDDNNRPVEDRFADSCDISGRGEGDGCPAPGNFTIECEADVSSADEPAEQGQRQKIGSNKKKANLAVPAASSAAPLLAAADANISGGGGGDPTPVMDSIGSDVFVLPTSRMPQPEPVKSDTAAAASASVEQELGLIRGHQFLAVQGDTGSAVMLSLAGHLLTIRHPDGRLAEEIDLRKLVALELPSASNSGLQMRLRFDQQQLVRSFQLQEDDPADAGQLASLLSPFAATVPPDRYRCARCEHSFNISEASRSILPCESAHSLSDIREAPVCPSCGSEFIVSTDAAATTAAAKLQASSLGPPAAAVARFFVGSVGTELSAPRVSPPSLDAESVSPDPSSANAAAAEGSASADAFARTPSIVSMDTQGAAGPTLTADFNFGQSATVSESATALGTMDAREESPALSLSTAAPTDTEAFVTATADATTDATAGVPDDDDTKEMLADNVLMFDPTSPEVMDHRLKLHLDLSLLGDGEDAKFAVLLAGCHFLSGKRNSNWEAKRAAILVATTRQLLLLDYCPRSLAGADEDLGRCLALLQKWPLAALQTVRLGHWAGG</sequence>
<dbReference type="InterPro" id="IPR001611">
    <property type="entry name" value="Leu-rich_rpt"/>
</dbReference>
<feature type="region of interest" description="Disordered" evidence="5">
    <location>
        <begin position="386"/>
        <end position="406"/>
    </location>
</feature>
<evidence type="ECO:0000256" key="5">
    <source>
        <dbReference type="SAM" id="MobiDB-lite"/>
    </source>
</evidence>
<dbReference type="PANTHER" id="PTHR15454">
    <property type="entry name" value="NISCHARIN RELATED"/>
    <property type="match status" value="1"/>
</dbReference>
<evidence type="ECO:0000256" key="1">
    <source>
        <dbReference type="ARBA" id="ARBA00004496"/>
    </source>
</evidence>
<dbReference type="WBParaSite" id="maker-uti_cns_0003051-snap-gene-0.6-mRNA-1">
    <property type="protein sequence ID" value="maker-uti_cns_0003051-snap-gene-0.6-mRNA-1"/>
    <property type="gene ID" value="maker-uti_cns_0003051-snap-gene-0.6"/>
</dbReference>
<evidence type="ECO:0000313" key="6">
    <source>
        <dbReference type="Proteomes" id="UP000095280"/>
    </source>
</evidence>
<dbReference type="Proteomes" id="UP000095280">
    <property type="component" value="Unplaced"/>
</dbReference>
<evidence type="ECO:0000256" key="4">
    <source>
        <dbReference type="ARBA" id="ARBA00022737"/>
    </source>
</evidence>
<feature type="region of interest" description="Disordered" evidence="5">
    <location>
        <begin position="735"/>
        <end position="755"/>
    </location>
</feature>
<feature type="region of interest" description="Disordered" evidence="5">
    <location>
        <begin position="663"/>
        <end position="690"/>
    </location>
</feature>
<dbReference type="SUPFAM" id="SSF52058">
    <property type="entry name" value="L domain-like"/>
    <property type="match status" value="1"/>
</dbReference>
<evidence type="ECO:0000256" key="3">
    <source>
        <dbReference type="ARBA" id="ARBA00022614"/>
    </source>
</evidence>
<keyword evidence="6" id="KW-1185">Reference proteome</keyword>
<dbReference type="Gene3D" id="3.80.10.10">
    <property type="entry name" value="Ribonuclease Inhibitor"/>
    <property type="match status" value="1"/>
</dbReference>
<reference evidence="7" key="1">
    <citation type="submission" date="2016-11" db="UniProtKB">
        <authorList>
            <consortium name="WormBaseParasite"/>
        </authorList>
    </citation>
    <scope>IDENTIFICATION</scope>
</reference>
<dbReference type="GO" id="GO:0005737">
    <property type="term" value="C:cytoplasm"/>
    <property type="evidence" value="ECO:0007669"/>
    <property type="project" value="UniProtKB-SubCell"/>
</dbReference>
<dbReference type="Pfam" id="PF13855">
    <property type="entry name" value="LRR_8"/>
    <property type="match status" value="1"/>
</dbReference>
<organism evidence="6 7">
    <name type="scientific">Macrostomum lignano</name>
    <dbReference type="NCBI Taxonomy" id="282301"/>
    <lineage>
        <taxon>Eukaryota</taxon>
        <taxon>Metazoa</taxon>
        <taxon>Spiralia</taxon>
        <taxon>Lophotrochozoa</taxon>
        <taxon>Platyhelminthes</taxon>
        <taxon>Rhabditophora</taxon>
        <taxon>Macrostomorpha</taxon>
        <taxon>Macrostomida</taxon>
        <taxon>Macrostomidae</taxon>
        <taxon>Macrostomum</taxon>
    </lineage>
</organism>
<dbReference type="PRINTS" id="PR00019">
    <property type="entry name" value="LEURICHRPT"/>
</dbReference>
<proteinExistence type="predicted"/>
<dbReference type="AlphaFoldDB" id="A0A1I8GU90"/>
<keyword evidence="4" id="KW-0677">Repeat</keyword>
<dbReference type="PANTHER" id="PTHR15454:SF69">
    <property type="entry name" value="SERINE_THREONINE-PROTEIN KINASE 11-INTERACTING PROTEIN"/>
    <property type="match status" value="1"/>
</dbReference>
<protein>
    <submittedName>
        <fullName evidence="7">Serine/threonine-protein kinase 11-interacting protein</fullName>
    </submittedName>
</protein>
<accession>A0A1I8GU90</accession>
<comment type="subcellular location">
    <subcellularLocation>
        <location evidence="1">Cytoplasm</location>
    </subcellularLocation>
</comment>
<name>A0A1I8GU90_9PLAT</name>
<dbReference type="SMART" id="SM00369">
    <property type="entry name" value="LRR_TYP"/>
    <property type="match status" value="2"/>
</dbReference>